<evidence type="ECO:0008006" key="2">
    <source>
        <dbReference type="Google" id="ProtNLM"/>
    </source>
</evidence>
<dbReference type="InParanoid" id="K1PV18"/>
<dbReference type="HOGENOM" id="CLU_2485507_0_0_1"/>
<dbReference type="SUPFAM" id="SSF49785">
    <property type="entry name" value="Galactose-binding domain-like"/>
    <property type="match status" value="1"/>
</dbReference>
<dbReference type="Pfam" id="PF22633">
    <property type="entry name" value="F5_F8_type_C_2"/>
    <property type="match status" value="1"/>
</dbReference>
<dbReference type="InterPro" id="IPR008979">
    <property type="entry name" value="Galactose-bd-like_sf"/>
</dbReference>
<reference evidence="1" key="1">
    <citation type="journal article" date="2012" name="Nature">
        <title>The oyster genome reveals stress adaptation and complexity of shell formation.</title>
        <authorList>
            <person name="Zhang G."/>
            <person name="Fang X."/>
            <person name="Guo X."/>
            <person name="Li L."/>
            <person name="Luo R."/>
            <person name="Xu F."/>
            <person name="Yang P."/>
            <person name="Zhang L."/>
            <person name="Wang X."/>
            <person name="Qi H."/>
            <person name="Xiong Z."/>
            <person name="Que H."/>
            <person name="Xie Y."/>
            <person name="Holland P.W."/>
            <person name="Paps J."/>
            <person name="Zhu Y."/>
            <person name="Wu F."/>
            <person name="Chen Y."/>
            <person name="Wang J."/>
            <person name="Peng C."/>
            <person name="Meng J."/>
            <person name="Yang L."/>
            <person name="Liu J."/>
            <person name="Wen B."/>
            <person name="Zhang N."/>
            <person name="Huang Z."/>
            <person name="Zhu Q."/>
            <person name="Feng Y."/>
            <person name="Mount A."/>
            <person name="Hedgecock D."/>
            <person name="Xu Z."/>
            <person name="Liu Y."/>
            <person name="Domazet-Loso T."/>
            <person name="Du Y."/>
            <person name="Sun X."/>
            <person name="Zhang S."/>
            <person name="Liu B."/>
            <person name="Cheng P."/>
            <person name="Jiang X."/>
            <person name="Li J."/>
            <person name="Fan D."/>
            <person name="Wang W."/>
            <person name="Fu W."/>
            <person name="Wang T."/>
            <person name="Wang B."/>
            <person name="Zhang J."/>
            <person name="Peng Z."/>
            <person name="Li Y."/>
            <person name="Li N."/>
            <person name="Wang J."/>
            <person name="Chen M."/>
            <person name="He Y."/>
            <person name="Tan F."/>
            <person name="Song X."/>
            <person name="Zheng Q."/>
            <person name="Huang R."/>
            <person name="Yang H."/>
            <person name="Du X."/>
            <person name="Chen L."/>
            <person name="Yang M."/>
            <person name="Gaffney P.M."/>
            <person name="Wang S."/>
            <person name="Luo L."/>
            <person name="She Z."/>
            <person name="Ming Y."/>
            <person name="Huang W."/>
            <person name="Zhang S."/>
            <person name="Huang B."/>
            <person name="Zhang Y."/>
            <person name="Qu T."/>
            <person name="Ni P."/>
            <person name="Miao G."/>
            <person name="Wang J."/>
            <person name="Wang Q."/>
            <person name="Steinberg C.E."/>
            <person name="Wang H."/>
            <person name="Li N."/>
            <person name="Qian L."/>
            <person name="Zhang G."/>
            <person name="Li Y."/>
            <person name="Yang H."/>
            <person name="Liu X."/>
            <person name="Wang J."/>
            <person name="Yin Y."/>
            <person name="Wang J."/>
        </authorList>
    </citation>
    <scope>NUCLEOTIDE SEQUENCE [LARGE SCALE GENOMIC DNA]</scope>
    <source>
        <strain evidence="1">05x7-T-G4-1.051#20</strain>
    </source>
</reference>
<dbReference type="EMBL" id="JH816065">
    <property type="protein sequence ID" value="EKC22844.1"/>
    <property type="molecule type" value="Genomic_DNA"/>
</dbReference>
<sequence length="87" mass="9491">MQDLSLQVLSLGVPHLENLSLNKTVTVSQRYNSKDFDPSLAVDGNHSTDLLKCSLTASGQKEAWLTVDLGEEKNIAVISFIHGGCKY</sequence>
<gene>
    <name evidence="1" type="ORF">CGI_10001390</name>
</gene>
<evidence type="ECO:0000313" key="1">
    <source>
        <dbReference type="EMBL" id="EKC22844.1"/>
    </source>
</evidence>
<dbReference type="Gene3D" id="2.60.120.260">
    <property type="entry name" value="Galactose-binding domain-like"/>
    <property type="match status" value="1"/>
</dbReference>
<accession>K1PV18</accession>
<proteinExistence type="predicted"/>
<protein>
    <recommendedName>
        <fullName evidence="2">F5/8 type C domain-containing protein</fullName>
    </recommendedName>
</protein>
<name>K1PV18_MAGGI</name>
<organism evidence="1">
    <name type="scientific">Magallana gigas</name>
    <name type="common">Pacific oyster</name>
    <name type="synonym">Crassostrea gigas</name>
    <dbReference type="NCBI Taxonomy" id="29159"/>
    <lineage>
        <taxon>Eukaryota</taxon>
        <taxon>Metazoa</taxon>
        <taxon>Spiralia</taxon>
        <taxon>Lophotrochozoa</taxon>
        <taxon>Mollusca</taxon>
        <taxon>Bivalvia</taxon>
        <taxon>Autobranchia</taxon>
        <taxon>Pteriomorphia</taxon>
        <taxon>Ostreida</taxon>
        <taxon>Ostreoidea</taxon>
        <taxon>Ostreidae</taxon>
        <taxon>Magallana</taxon>
    </lineage>
</organism>
<dbReference type="AlphaFoldDB" id="K1PV18"/>